<dbReference type="EMBL" id="CP024785">
    <property type="protein sequence ID" value="AUB42746.1"/>
    <property type="molecule type" value="Genomic_DNA"/>
</dbReference>
<organism evidence="1 2">
    <name type="scientific">Nostoc flagelliforme CCNUN1</name>
    <dbReference type="NCBI Taxonomy" id="2038116"/>
    <lineage>
        <taxon>Bacteria</taxon>
        <taxon>Bacillati</taxon>
        <taxon>Cyanobacteriota</taxon>
        <taxon>Cyanophyceae</taxon>
        <taxon>Nostocales</taxon>
        <taxon>Nostocaceae</taxon>
        <taxon>Nostoc</taxon>
    </lineage>
</organism>
<accession>A0A2K8T4V4</accession>
<dbReference type="Proteomes" id="UP000232003">
    <property type="component" value="Chromosome"/>
</dbReference>
<gene>
    <name evidence="1" type="ORF">COO91_08892</name>
</gene>
<name>A0A2K8T4V4_9NOSO</name>
<sequence>MPRPRTNDTEQDKLARFERIKKTIIALEKQQALLLKQGDMAASGAWVARYQVRQSLKKYWYYKLQAPIPYFQCATSNKLSKYKHLGKAGTQEHLDAVMSVFRRSVWDEIQRIIHTLDDCLLDISSGSEQEEEEPQD</sequence>
<protein>
    <submittedName>
        <fullName evidence="1">Uncharacterized protein</fullName>
    </submittedName>
</protein>
<keyword evidence="2" id="KW-1185">Reference proteome</keyword>
<reference evidence="1 2" key="1">
    <citation type="submission" date="2017-11" db="EMBL/GenBank/DDBJ databases">
        <title>Complete genome of a free-living desiccation-tolerant cyanobacterium and its photosynthetic adaptation to extreme terrestrial habitat.</title>
        <authorList>
            <person name="Shang J."/>
        </authorList>
    </citation>
    <scope>NUCLEOTIDE SEQUENCE [LARGE SCALE GENOMIC DNA]</scope>
    <source>
        <strain evidence="1 2">CCNUN1</strain>
    </source>
</reference>
<dbReference type="KEGG" id="nfl:COO91_08892"/>
<evidence type="ECO:0000313" key="2">
    <source>
        <dbReference type="Proteomes" id="UP000232003"/>
    </source>
</evidence>
<proteinExistence type="predicted"/>
<dbReference type="AlphaFoldDB" id="A0A2K8T4V4"/>
<dbReference type="RefSeq" id="WP_167407696.1">
    <property type="nucleotide sequence ID" value="NZ_CAWNNC010000001.1"/>
</dbReference>
<evidence type="ECO:0000313" key="1">
    <source>
        <dbReference type="EMBL" id="AUB42746.1"/>
    </source>
</evidence>